<keyword evidence="3" id="KW-1185">Reference proteome</keyword>
<reference evidence="2 3" key="1">
    <citation type="journal article" date="2015" name="Fungal Genet. Biol.">
        <title>Evolution of novel wood decay mechanisms in Agaricales revealed by the genome sequences of Fistulina hepatica and Cylindrobasidium torrendii.</title>
        <authorList>
            <person name="Floudas D."/>
            <person name="Held B.W."/>
            <person name="Riley R."/>
            <person name="Nagy L.G."/>
            <person name="Koehler G."/>
            <person name="Ransdell A.S."/>
            <person name="Younus H."/>
            <person name="Chow J."/>
            <person name="Chiniquy J."/>
            <person name="Lipzen A."/>
            <person name="Tritt A."/>
            <person name="Sun H."/>
            <person name="Haridas S."/>
            <person name="LaButti K."/>
            <person name="Ohm R.A."/>
            <person name="Kues U."/>
            <person name="Blanchette R.A."/>
            <person name="Grigoriev I.V."/>
            <person name="Minto R.E."/>
            <person name="Hibbett D.S."/>
        </authorList>
    </citation>
    <scope>NUCLEOTIDE SEQUENCE [LARGE SCALE GENOMIC DNA]</scope>
    <source>
        <strain evidence="2 3">FP15055 ss-10</strain>
    </source>
</reference>
<dbReference type="EMBL" id="KN880522">
    <property type="protein sequence ID" value="KIY67580.1"/>
    <property type="molecule type" value="Genomic_DNA"/>
</dbReference>
<organism evidence="2 3">
    <name type="scientific">Cylindrobasidium torrendii FP15055 ss-10</name>
    <dbReference type="NCBI Taxonomy" id="1314674"/>
    <lineage>
        <taxon>Eukaryota</taxon>
        <taxon>Fungi</taxon>
        <taxon>Dikarya</taxon>
        <taxon>Basidiomycota</taxon>
        <taxon>Agaricomycotina</taxon>
        <taxon>Agaricomycetes</taxon>
        <taxon>Agaricomycetidae</taxon>
        <taxon>Agaricales</taxon>
        <taxon>Marasmiineae</taxon>
        <taxon>Physalacriaceae</taxon>
        <taxon>Cylindrobasidium</taxon>
    </lineage>
</organism>
<feature type="chain" id="PRO_5002317045" description="Secreted protein" evidence="1">
    <location>
        <begin position="18"/>
        <end position="98"/>
    </location>
</feature>
<evidence type="ECO:0008006" key="4">
    <source>
        <dbReference type="Google" id="ProtNLM"/>
    </source>
</evidence>
<evidence type="ECO:0000313" key="2">
    <source>
        <dbReference type="EMBL" id="KIY67580.1"/>
    </source>
</evidence>
<keyword evidence="1" id="KW-0732">Signal</keyword>
<dbReference type="AlphaFoldDB" id="A0A0D7BBF7"/>
<dbReference type="Proteomes" id="UP000054007">
    <property type="component" value="Unassembled WGS sequence"/>
</dbReference>
<accession>A0A0D7BBF7</accession>
<gene>
    <name evidence="2" type="ORF">CYLTODRAFT_288515</name>
</gene>
<protein>
    <recommendedName>
        <fullName evidence="4">Secreted protein</fullName>
    </recommendedName>
</protein>
<evidence type="ECO:0000256" key="1">
    <source>
        <dbReference type="SAM" id="SignalP"/>
    </source>
</evidence>
<feature type="signal peptide" evidence="1">
    <location>
        <begin position="1"/>
        <end position="17"/>
    </location>
</feature>
<evidence type="ECO:0000313" key="3">
    <source>
        <dbReference type="Proteomes" id="UP000054007"/>
    </source>
</evidence>
<proteinExistence type="predicted"/>
<name>A0A0D7BBF7_9AGAR</name>
<sequence>MAVIIASLFSCIPGVHPTIVRIVIYNPYQENAWIWSAVSHGWFATRRCMPSFRSRNMEYYVSARVMLRKRCLWFRFPLPTTSSQPIHSVHVLDGTKML</sequence>